<name>A0ABT1MHR0_9BACT</name>
<evidence type="ECO:0000313" key="3">
    <source>
        <dbReference type="Proteomes" id="UP001205603"/>
    </source>
</evidence>
<accession>A0ABT1MHR0</accession>
<feature type="chain" id="PRO_5045052195" evidence="1">
    <location>
        <begin position="19"/>
        <end position="200"/>
    </location>
</feature>
<evidence type="ECO:0000256" key="1">
    <source>
        <dbReference type="SAM" id="SignalP"/>
    </source>
</evidence>
<evidence type="ECO:0000313" key="2">
    <source>
        <dbReference type="EMBL" id="MCP9610761.1"/>
    </source>
</evidence>
<protein>
    <submittedName>
        <fullName evidence="2">Uncharacterized protein</fullName>
    </submittedName>
</protein>
<feature type="signal peptide" evidence="1">
    <location>
        <begin position="1"/>
        <end position="18"/>
    </location>
</feature>
<dbReference type="Proteomes" id="UP001205603">
    <property type="component" value="Unassembled WGS sequence"/>
</dbReference>
<dbReference type="EMBL" id="JANDHW010000001">
    <property type="protein sequence ID" value="MCP9610761.1"/>
    <property type="molecule type" value="Genomic_DNA"/>
</dbReference>
<comment type="caution">
    <text evidence="2">The sequence shown here is derived from an EMBL/GenBank/DDBJ whole genome shotgun (WGS) entry which is preliminary data.</text>
</comment>
<proteinExistence type="predicted"/>
<reference evidence="2 3" key="1">
    <citation type="submission" date="2022-07" db="EMBL/GenBank/DDBJ databases">
        <title>Fecal culturing of patients with breast cancer.</title>
        <authorList>
            <person name="Teng N.M.Y."/>
            <person name="Kiu R."/>
            <person name="Evans R."/>
            <person name="Baker D.J."/>
            <person name="Zenner C."/>
            <person name="Robinson S.D."/>
            <person name="Hall L.J."/>
        </authorList>
    </citation>
    <scope>NUCLEOTIDE SEQUENCE [LARGE SCALE GENOMIC DNA]</scope>
    <source>
        <strain evidence="2 3">LH1063</strain>
    </source>
</reference>
<dbReference type="RefSeq" id="WP_255025342.1">
    <property type="nucleotide sequence ID" value="NZ_JANDHW010000001.1"/>
</dbReference>
<keyword evidence="1" id="KW-0732">Signal</keyword>
<gene>
    <name evidence="2" type="ORF">NMU02_01470</name>
</gene>
<keyword evidence="3" id="KW-1185">Reference proteome</keyword>
<organism evidence="2 3">
    <name type="scientific">Coprobacter tertius</name>
    <dbReference type="NCBI Taxonomy" id="2944915"/>
    <lineage>
        <taxon>Bacteria</taxon>
        <taxon>Pseudomonadati</taxon>
        <taxon>Bacteroidota</taxon>
        <taxon>Bacteroidia</taxon>
        <taxon>Bacteroidales</taxon>
        <taxon>Barnesiellaceae</taxon>
        <taxon>Coprobacter</taxon>
    </lineage>
</organism>
<sequence>MPVKTIIFLVFCFSSTFASEVRDTICNVSDTIDIEKCPSCYGGYFNLWGKTVSNYFAVVDSLSYDKTHIAVLSPVAMTPERDKDETTLHSDRLLLILHNGMEYVFDDVISNDDFSAVTGWEYLEKTDNGFALSREQGNGYKFYYSIYIEFVNNTPYIMRIELSEHNSALTFQRNTIYNYPLSQDPFLLSDYKRGIIDRLR</sequence>